<feature type="transmembrane region" description="Helical" evidence="8">
    <location>
        <begin position="209"/>
        <end position="229"/>
    </location>
</feature>
<dbReference type="GO" id="GO:0016740">
    <property type="term" value="F:transferase activity"/>
    <property type="evidence" value="ECO:0007669"/>
    <property type="project" value="UniProtKB-KW"/>
</dbReference>
<keyword evidence="2" id="KW-1003">Cell membrane</keyword>
<dbReference type="InterPro" id="IPR050297">
    <property type="entry name" value="LipidA_mod_glycosyltrf_83"/>
</dbReference>
<dbReference type="Pfam" id="PF13231">
    <property type="entry name" value="PMT_2"/>
    <property type="match status" value="1"/>
</dbReference>
<dbReference type="PANTHER" id="PTHR33908">
    <property type="entry name" value="MANNOSYLTRANSFERASE YKCB-RELATED"/>
    <property type="match status" value="1"/>
</dbReference>
<feature type="transmembrane region" description="Helical" evidence="8">
    <location>
        <begin position="288"/>
        <end position="305"/>
    </location>
</feature>
<evidence type="ECO:0000313" key="10">
    <source>
        <dbReference type="EMBL" id="MCP2256435.1"/>
    </source>
</evidence>
<proteinExistence type="predicted"/>
<feature type="transmembrane region" description="Helical" evidence="8">
    <location>
        <begin position="335"/>
        <end position="356"/>
    </location>
</feature>
<keyword evidence="7 8" id="KW-0472">Membrane</keyword>
<feature type="transmembrane region" description="Helical" evidence="8">
    <location>
        <begin position="119"/>
        <end position="138"/>
    </location>
</feature>
<dbReference type="InterPro" id="IPR038731">
    <property type="entry name" value="RgtA/B/C-like"/>
</dbReference>
<accession>A0ABT1HLQ8</accession>
<comment type="subcellular location">
    <subcellularLocation>
        <location evidence="1">Cell membrane</location>
        <topology evidence="1">Multi-pass membrane protein</topology>
    </subcellularLocation>
</comment>
<evidence type="ECO:0000256" key="7">
    <source>
        <dbReference type="ARBA" id="ARBA00023136"/>
    </source>
</evidence>
<keyword evidence="4 10" id="KW-0808">Transferase</keyword>
<evidence type="ECO:0000256" key="3">
    <source>
        <dbReference type="ARBA" id="ARBA00022676"/>
    </source>
</evidence>
<evidence type="ECO:0000256" key="2">
    <source>
        <dbReference type="ARBA" id="ARBA00022475"/>
    </source>
</evidence>
<gene>
    <name evidence="10" type="ORF">LX15_000118</name>
</gene>
<evidence type="ECO:0000256" key="4">
    <source>
        <dbReference type="ARBA" id="ARBA00022679"/>
    </source>
</evidence>
<dbReference type="PANTHER" id="PTHR33908:SF11">
    <property type="entry name" value="MEMBRANE PROTEIN"/>
    <property type="match status" value="1"/>
</dbReference>
<evidence type="ECO:0000313" key="11">
    <source>
        <dbReference type="Proteomes" id="UP001205311"/>
    </source>
</evidence>
<reference evidence="10 11" key="1">
    <citation type="submission" date="2022-06" db="EMBL/GenBank/DDBJ databases">
        <title>Genomic Encyclopedia of Archaeal and Bacterial Type Strains, Phase II (KMG-II): from individual species to whole genera.</title>
        <authorList>
            <person name="Goeker M."/>
        </authorList>
    </citation>
    <scope>NUCLEOTIDE SEQUENCE [LARGE SCALE GENOMIC DNA]</scope>
    <source>
        <strain evidence="10 11">DSM 40477</strain>
    </source>
</reference>
<dbReference type="Proteomes" id="UP001205311">
    <property type="component" value="Unassembled WGS sequence"/>
</dbReference>
<feature type="transmembrane region" description="Helical" evidence="8">
    <location>
        <begin position="249"/>
        <end position="276"/>
    </location>
</feature>
<feature type="transmembrane region" description="Helical" evidence="8">
    <location>
        <begin position="311"/>
        <end position="328"/>
    </location>
</feature>
<keyword evidence="6 8" id="KW-1133">Transmembrane helix</keyword>
<feature type="transmembrane region" description="Helical" evidence="8">
    <location>
        <begin position="166"/>
        <end position="197"/>
    </location>
</feature>
<dbReference type="EMBL" id="JAMTCP010000001">
    <property type="protein sequence ID" value="MCP2256435.1"/>
    <property type="molecule type" value="Genomic_DNA"/>
</dbReference>
<comment type="caution">
    <text evidence="10">The sequence shown here is derived from an EMBL/GenBank/DDBJ whole genome shotgun (WGS) entry which is preliminary data.</text>
</comment>
<keyword evidence="5 8" id="KW-0812">Transmembrane</keyword>
<evidence type="ECO:0000259" key="9">
    <source>
        <dbReference type="Pfam" id="PF13231"/>
    </source>
</evidence>
<protein>
    <submittedName>
        <fullName evidence="10">4-amino-4-deoxy-L-arabinose transferase</fullName>
    </submittedName>
</protein>
<evidence type="ECO:0000256" key="6">
    <source>
        <dbReference type="ARBA" id="ARBA00022989"/>
    </source>
</evidence>
<sequence length="506" mass="53272">MTASATIEAADRTDEDGVPALRAGPVLVVAGVLGALLLATAGRHGYYMDELYFRVAGRHLAFGYVDQPPLAPLLARAQIAVFGDSVFALRVVPALLAVASVVVAALVVRELGGGGRAQVLAALATSASLATLAAGHVLHPTAVDHLVWVTVCWLVVRLVRTGDTRLWLAVGAVVGVGLLAKYLVALLVVTLLVGLVLCGPRRVLRSGHLLGGVVLGLVVAGPGIVWQARNGWPQFTMASEMSAGFGVEGAVGFLVGQPLMIGLFLTPLWIAGLVALFRRPQWRPYRSLAVAYLLMVVLLTVVGGFSRYSEGLLTVLLAVGCVPAVDWARGVGRRALLGAAVLLNAVTSAVMCLPVLPATAYGEDSPLAGFADAQLGQTGWAELTEQVAAVYRSLPEGDRARAVLLGQNYSEAGALDRYGPGLDLPAVYSGHNSYADFGVPSDDRTVVVAVGVDVATLRPLFGRCETRATLSFPLPHLDQGKEVVVCHDPNRPWDQIWPSLRWIGTF</sequence>
<evidence type="ECO:0000256" key="8">
    <source>
        <dbReference type="SAM" id="Phobius"/>
    </source>
</evidence>
<feature type="transmembrane region" description="Helical" evidence="8">
    <location>
        <begin position="87"/>
        <end position="107"/>
    </location>
</feature>
<dbReference type="RefSeq" id="WP_253667436.1">
    <property type="nucleotide sequence ID" value="NZ_JAMTCP010000001.1"/>
</dbReference>
<evidence type="ECO:0000256" key="1">
    <source>
        <dbReference type="ARBA" id="ARBA00004651"/>
    </source>
</evidence>
<feature type="domain" description="Glycosyltransferase RgtA/B/C/D-like" evidence="9">
    <location>
        <begin position="66"/>
        <end position="226"/>
    </location>
</feature>
<feature type="transmembrane region" description="Helical" evidence="8">
    <location>
        <begin position="20"/>
        <end position="39"/>
    </location>
</feature>
<keyword evidence="11" id="KW-1185">Reference proteome</keyword>
<keyword evidence="3" id="KW-0328">Glycosyltransferase</keyword>
<evidence type="ECO:0000256" key="5">
    <source>
        <dbReference type="ARBA" id="ARBA00022692"/>
    </source>
</evidence>
<organism evidence="10 11">
    <name type="scientific">Streptoalloteichus tenebrarius (strain ATCC 17920 / DSM 40477 / JCM 4838 / CBS 697.72 / NBRC 16177 / NCIMB 11028 / NRRL B-12390 / A12253. 1 / ISP 5477)</name>
    <name type="common">Streptomyces tenebrarius</name>
    <dbReference type="NCBI Taxonomy" id="1933"/>
    <lineage>
        <taxon>Bacteria</taxon>
        <taxon>Bacillati</taxon>
        <taxon>Actinomycetota</taxon>
        <taxon>Actinomycetes</taxon>
        <taxon>Pseudonocardiales</taxon>
        <taxon>Pseudonocardiaceae</taxon>
        <taxon>Streptoalloteichus</taxon>
    </lineage>
</organism>
<name>A0ABT1HLQ8_STRSD</name>